<evidence type="ECO:0000313" key="3">
    <source>
        <dbReference type="Proteomes" id="UP000008493"/>
    </source>
</evidence>
<protein>
    <recommendedName>
        <fullName evidence="1">F-box domain-containing protein</fullName>
    </recommendedName>
</protein>
<dbReference type="Gene3D" id="1.20.1280.50">
    <property type="match status" value="1"/>
</dbReference>
<keyword evidence="3" id="KW-1185">Reference proteome</keyword>
<dbReference type="OMA" id="GVCRKWH"/>
<dbReference type="InParanoid" id="K5Y0N2"/>
<evidence type="ECO:0000313" key="2">
    <source>
        <dbReference type="EMBL" id="EKM81330.1"/>
    </source>
</evidence>
<dbReference type="EMBL" id="JH971388">
    <property type="protein sequence ID" value="EKM81330.1"/>
    <property type="molecule type" value="Genomic_DNA"/>
</dbReference>
<organism evidence="2 3">
    <name type="scientific">Agaricus bisporus var. burnettii (strain JB137-S8 / ATCC MYA-4627 / FGSC 10392)</name>
    <name type="common">White button mushroom</name>
    <dbReference type="NCBI Taxonomy" id="597362"/>
    <lineage>
        <taxon>Eukaryota</taxon>
        <taxon>Fungi</taxon>
        <taxon>Dikarya</taxon>
        <taxon>Basidiomycota</taxon>
        <taxon>Agaricomycotina</taxon>
        <taxon>Agaricomycetes</taxon>
        <taxon>Agaricomycetidae</taxon>
        <taxon>Agaricales</taxon>
        <taxon>Agaricineae</taxon>
        <taxon>Agaricaceae</taxon>
        <taxon>Agaricus</taxon>
    </lineage>
</organism>
<dbReference type="InterPro" id="IPR001810">
    <property type="entry name" value="F-box_dom"/>
</dbReference>
<accession>K5Y0N2</accession>
<dbReference type="GeneID" id="18826655"/>
<evidence type="ECO:0000259" key="1">
    <source>
        <dbReference type="Pfam" id="PF12937"/>
    </source>
</evidence>
<dbReference type="RefSeq" id="XP_007328770.1">
    <property type="nucleotide sequence ID" value="XM_007328708.1"/>
</dbReference>
<feature type="domain" description="F-box" evidence="1">
    <location>
        <begin position="12"/>
        <end position="73"/>
    </location>
</feature>
<dbReference type="AlphaFoldDB" id="K5Y0N2"/>
<dbReference type="OrthoDB" id="2269034at2759"/>
<dbReference type="Pfam" id="PF12937">
    <property type="entry name" value="F-box-like"/>
    <property type="match status" value="1"/>
</dbReference>
<reference evidence="3" key="1">
    <citation type="journal article" date="2012" name="Proc. Natl. Acad. Sci. U.S.A.">
        <title>Genome sequence of the button mushroom Agaricus bisporus reveals mechanisms governing adaptation to a humic-rich ecological niche.</title>
        <authorList>
            <person name="Morin E."/>
            <person name="Kohler A."/>
            <person name="Baker A.R."/>
            <person name="Foulongne-Oriol M."/>
            <person name="Lombard V."/>
            <person name="Nagy L.G."/>
            <person name="Ohm R.A."/>
            <person name="Patyshakuliyeva A."/>
            <person name="Brun A."/>
            <person name="Aerts A.L."/>
            <person name="Bailey A.M."/>
            <person name="Billette C."/>
            <person name="Coutinho P.M."/>
            <person name="Deakin G."/>
            <person name="Doddapaneni H."/>
            <person name="Floudas D."/>
            <person name="Grimwood J."/>
            <person name="Hilden K."/>
            <person name="Kuees U."/>
            <person name="LaButti K.M."/>
            <person name="Lapidus A."/>
            <person name="Lindquist E.A."/>
            <person name="Lucas S.M."/>
            <person name="Murat C."/>
            <person name="Riley R.W."/>
            <person name="Salamov A.A."/>
            <person name="Schmutz J."/>
            <person name="Subramanian V."/>
            <person name="Woesten H.A.B."/>
            <person name="Xu J."/>
            <person name="Eastwood D.C."/>
            <person name="Foster G.D."/>
            <person name="Sonnenberg A.S."/>
            <person name="Cullen D."/>
            <person name="de Vries R.P."/>
            <person name="Lundell T."/>
            <person name="Hibbett D.S."/>
            <person name="Henrissat B."/>
            <person name="Burton K.S."/>
            <person name="Kerrigan R.W."/>
            <person name="Challen M.P."/>
            <person name="Grigoriev I.V."/>
            <person name="Martin F."/>
        </authorList>
    </citation>
    <scope>NUCLEOTIDE SEQUENCE [LARGE SCALE GENOMIC DNA]</scope>
    <source>
        <strain evidence="3">JB137-S8 / ATCC MYA-4627 / FGSC 10392</strain>
    </source>
</reference>
<dbReference type="Proteomes" id="UP000008493">
    <property type="component" value="Unassembled WGS sequence"/>
</dbReference>
<sequence length="427" mass="48629">MNSRDPRSTTAINNLPNEVLLRIISETIAYALEPHEWLPCTPHHYQTRAVIKGVCRKWHHLMDSSPELWTSFTIGDLWGDQTKANVIMPSRGLLEIWQARSRDWPINIHLYSGPFAVQPDDSILMMTTLLPSTHRWSRLDLAFDERTAEAFLDLDHLGFGLKDIRASSFCCAKMNDQLLRAFGQCPNLERLVWIFAVGLPMTDQPTFHNALHLFPWERLCHISLEVSWTSTEFCSFFRSSTSAQSIQLNMQQHPADSSGIDLHPIITLPKLRYLGIESASSIYYYVGCLNLPGIQYLAIIPKMVPLQDSSGWGAPPAAVANPLFQDFLERTMLSAQAMIIHGYPFSNLNAIRLFSNECLLRIPVLEIEVGESTAVAVIEYFELSGLLTGHHIEHQGPFMGWCYDSLRCCAVRDIFSSFYFNYHVWIH</sequence>
<name>K5Y0N2_AGABU</name>
<gene>
    <name evidence="2" type="ORF">AGABI1DRAFT_127340</name>
</gene>
<dbReference type="HOGENOM" id="CLU_776062_0_0_1"/>
<proteinExistence type="predicted"/>
<dbReference type="KEGG" id="abp:AGABI1DRAFT127340"/>